<dbReference type="AlphaFoldDB" id="A0AA86P452"/>
<dbReference type="EMBL" id="CAXDID020000005">
    <property type="protein sequence ID" value="CAL5974128.1"/>
    <property type="molecule type" value="Genomic_DNA"/>
</dbReference>
<sequence>MQADDEYDQKMTDKYLSQIKDGTLTIENDPDLTSLQFMRNLNQSQLKLIFCKNIIPTLTSSTIRELEIIYCNVQNLEHYQLENLEVLKLQCYKMDGVECTQILWNIVQFPKLQQLSLFGFVGVDVAPLSQIVFSITKLSLNYCELKNVDHLKILINLKELNIAYNKYVDITALKDMSQLLALDLSFCSLQSIDTLRSLVNLRDLRIRCNQVDITPLQYLSELVRIDLNSCGLCDISVLQYLPNLEEVDIANNSIIYIQPLQELNSIVELDARFNKIVDFHTIQYHPNHNKYHLDFQEQPTNEEVQLITLQQQEEIQYNEEMIIKYQQNIEQNKLQIQNDPYLISLDFLQKLPISKLKLENCENIIPKFKNNQIKELLIQSCNISNFKQIELNYLQILTLKSQNMKYAQQLIQFTKFRNLYELNVNGYHNIDFQTLLQMDQITRLSLSSCGLLDIENLRLLTNLKSLDISDNYNIDFTCLQYFTQLSALNLRSCGLNTIDFLKNLTNLVELNIQNNQIMYIYPVENLKKLSMLNAQNNRIIDEYKIVYHPHFKKFNFSDQEQPSEEMQREIDMQRESYFYKQEQNNTEKYQQLIKNESLTIENDPKLLCLQFMRNFNINKLVLNYCKNITLYLHNQSITELQIKNCDIQSIKQLKLENLEVLQLESDTQLSENIQFYGYISQNIKVIELYDFLKFKKLKQLILQGYKCDDCRPFYYMGQLNILSLNYCCVERIDYFKFLINLRELKLEGNKNIDIIPLQNLTQLSVLNLRYCCIKNIDILNTLVNLEQLDLFKNNIVYICPLQSLNKLLKLNVQCNNIVDILIFNHRNFQMFKMDQQSAPERKDLIYANKLKNIHRPIHQLRKIRAQRIKIREQVQQFKDKLLEFKYSQITFFHNVASYLKQMQYDAYQ</sequence>
<dbReference type="Gene3D" id="3.80.10.10">
    <property type="entry name" value="Ribonuclease Inhibitor"/>
    <property type="match status" value="3"/>
</dbReference>
<evidence type="ECO:0000313" key="3">
    <source>
        <dbReference type="EMBL" id="CAI9930423.1"/>
    </source>
</evidence>
<dbReference type="PANTHER" id="PTHR46652">
    <property type="entry name" value="LEUCINE-RICH REPEAT AND IQ DOMAIN-CONTAINING PROTEIN 1-RELATED"/>
    <property type="match status" value="1"/>
</dbReference>
<evidence type="ECO:0000313" key="5">
    <source>
        <dbReference type="Proteomes" id="UP001642409"/>
    </source>
</evidence>
<dbReference type="InterPro" id="IPR050836">
    <property type="entry name" value="SDS22/Internalin_LRR"/>
</dbReference>
<keyword evidence="2" id="KW-0677">Repeat</keyword>
<evidence type="ECO:0000256" key="1">
    <source>
        <dbReference type="ARBA" id="ARBA00022614"/>
    </source>
</evidence>
<organism evidence="3">
    <name type="scientific">Hexamita inflata</name>
    <dbReference type="NCBI Taxonomy" id="28002"/>
    <lineage>
        <taxon>Eukaryota</taxon>
        <taxon>Metamonada</taxon>
        <taxon>Diplomonadida</taxon>
        <taxon>Hexamitidae</taxon>
        <taxon>Hexamitinae</taxon>
        <taxon>Hexamita</taxon>
    </lineage>
</organism>
<evidence type="ECO:0000313" key="4">
    <source>
        <dbReference type="EMBL" id="CAL5974128.1"/>
    </source>
</evidence>
<keyword evidence="5" id="KW-1185">Reference proteome</keyword>
<reference evidence="3" key="1">
    <citation type="submission" date="2023-06" db="EMBL/GenBank/DDBJ databases">
        <authorList>
            <person name="Kurt Z."/>
        </authorList>
    </citation>
    <scope>NUCLEOTIDE SEQUENCE</scope>
</reference>
<dbReference type="PANTHER" id="PTHR46652:SF3">
    <property type="entry name" value="LEUCINE-RICH REPEAT-CONTAINING PROTEIN 9"/>
    <property type="match status" value="1"/>
</dbReference>
<reference evidence="4 5" key="2">
    <citation type="submission" date="2024-07" db="EMBL/GenBank/DDBJ databases">
        <authorList>
            <person name="Akdeniz Z."/>
        </authorList>
    </citation>
    <scope>NUCLEOTIDE SEQUENCE [LARGE SCALE GENOMIC DNA]</scope>
</reference>
<dbReference type="InterPro" id="IPR032675">
    <property type="entry name" value="LRR_dom_sf"/>
</dbReference>
<dbReference type="SUPFAM" id="SSF52058">
    <property type="entry name" value="L domain-like"/>
    <property type="match status" value="3"/>
</dbReference>
<dbReference type="Proteomes" id="UP001642409">
    <property type="component" value="Unassembled WGS sequence"/>
</dbReference>
<accession>A0AA86P452</accession>
<keyword evidence="1" id="KW-0433">Leucine-rich repeat</keyword>
<proteinExistence type="predicted"/>
<name>A0AA86P452_9EUKA</name>
<dbReference type="InterPro" id="IPR001611">
    <property type="entry name" value="Leu-rich_rpt"/>
</dbReference>
<dbReference type="EMBL" id="CATOUU010000464">
    <property type="protein sequence ID" value="CAI9930423.1"/>
    <property type="molecule type" value="Genomic_DNA"/>
</dbReference>
<dbReference type="SMART" id="SM00365">
    <property type="entry name" value="LRR_SD22"/>
    <property type="match status" value="6"/>
</dbReference>
<comment type="caution">
    <text evidence="3">The sequence shown here is derived from an EMBL/GenBank/DDBJ whole genome shotgun (WGS) entry which is preliminary data.</text>
</comment>
<protein>
    <submittedName>
        <fullName evidence="3">Uncharacterized protein</fullName>
    </submittedName>
</protein>
<gene>
    <name evidence="3" type="ORF">HINF_LOCUS18068</name>
    <name evidence="4" type="ORF">HINF_LOCUS2698</name>
</gene>
<evidence type="ECO:0000256" key="2">
    <source>
        <dbReference type="ARBA" id="ARBA00022737"/>
    </source>
</evidence>
<dbReference type="PROSITE" id="PS51450">
    <property type="entry name" value="LRR"/>
    <property type="match status" value="4"/>
</dbReference>